<keyword evidence="2" id="KW-1185">Reference proteome</keyword>
<dbReference type="EMBL" id="JAAMPC010000011">
    <property type="protein sequence ID" value="KAG2282760.1"/>
    <property type="molecule type" value="Genomic_DNA"/>
</dbReference>
<comment type="caution">
    <text evidence="1">The sequence shown here is derived from an EMBL/GenBank/DDBJ whole genome shotgun (WGS) entry which is preliminary data.</text>
</comment>
<name>A0A8X7R917_BRACI</name>
<organism evidence="1 2">
    <name type="scientific">Brassica carinata</name>
    <name type="common">Ethiopian mustard</name>
    <name type="synonym">Abyssinian cabbage</name>
    <dbReference type="NCBI Taxonomy" id="52824"/>
    <lineage>
        <taxon>Eukaryota</taxon>
        <taxon>Viridiplantae</taxon>
        <taxon>Streptophyta</taxon>
        <taxon>Embryophyta</taxon>
        <taxon>Tracheophyta</taxon>
        <taxon>Spermatophyta</taxon>
        <taxon>Magnoliopsida</taxon>
        <taxon>eudicotyledons</taxon>
        <taxon>Gunneridae</taxon>
        <taxon>Pentapetalae</taxon>
        <taxon>rosids</taxon>
        <taxon>malvids</taxon>
        <taxon>Brassicales</taxon>
        <taxon>Brassicaceae</taxon>
        <taxon>Brassiceae</taxon>
        <taxon>Brassica</taxon>
    </lineage>
</organism>
<gene>
    <name evidence="1" type="ORF">Bca52824_053980</name>
</gene>
<dbReference type="Proteomes" id="UP000886595">
    <property type="component" value="Unassembled WGS sequence"/>
</dbReference>
<sequence length="129" mass="15199">MWLCATEVLRQEDRSRLSLQCESEIKNSFFRVGQQITYSRFKQIQVILTSQTYESWHPLTCKARILNLPKSIDLNQPHAWEYPLDTCLSRGNQLSSRFKHGPGLRRTWKRRFQSDVMFTPSPRDLPLAS</sequence>
<dbReference type="AlphaFoldDB" id="A0A8X7R917"/>
<reference evidence="1 2" key="1">
    <citation type="submission" date="2020-02" db="EMBL/GenBank/DDBJ databases">
        <authorList>
            <person name="Ma Q."/>
            <person name="Huang Y."/>
            <person name="Song X."/>
            <person name="Pei D."/>
        </authorList>
    </citation>
    <scope>NUCLEOTIDE SEQUENCE [LARGE SCALE GENOMIC DNA]</scope>
    <source>
        <strain evidence="1">Sxm20200214</strain>
        <tissue evidence="1">Leaf</tissue>
    </source>
</reference>
<accession>A0A8X7R917</accession>
<evidence type="ECO:0000313" key="1">
    <source>
        <dbReference type="EMBL" id="KAG2282760.1"/>
    </source>
</evidence>
<proteinExistence type="predicted"/>
<evidence type="ECO:0000313" key="2">
    <source>
        <dbReference type="Proteomes" id="UP000886595"/>
    </source>
</evidence>
<protein>
    <submittedName>
        <fullName evidence="1">Uncharacterized protein</fullName>
    </submittedName>
</protein>